<keyword evidence="3" id="KW-0597">Phosphoprotein</keyword>
<dbReference type="InterPro" id="IPR011712">
    <property type="entry name" value="Sig_transdc_His_kin_sub3_dim/P"/>
</dbReference>
<dbReference type="InterPro" id="IPR050482">
    <property type="entry name" value="Sensor_HK_TwoCompSys"/>
</dbReference>
<evidence type="ECO:0000256" key="7">
    <source>
        <dbReference type="ARBA" id="ARBA00022840"/>
    </source>
</evidence>
<dbReference type="Proteomes" id="UP000553034">
    <property type="component" value="Unassembled WGS sequence"/>
</dbReference>
<comment type="caution">
    <text evidence="10">The sequence shown here is derived from an EMBL/GenBank/DDBJ whole genome shotgun (WGS) entry which is preliminary data.</text>
</comment>
<keyword evidence="6 10" id="KW-0418">Kinase</keyword>
<dbReference type="AlphaFoldDB" id="A0A840EH42"/>
<evidence type="ECO:0000313" key="11">
    <source>
        <dbReference type="Proteomes" id="UP000553034"/>
    </source>
</evidence>
<evidence type="ECO:0000256" key="2">
    <source>
        <dbReference type="ARBA" id="ARBA00012438"/>
    </source>
</evidence>
<dbReference type="GO" id="GO:0046983">
    <property type="term" value="F:protein dimerization activity"/>
    <property type="evidence" value="ECO:0007669"/>
    <property type="project" value="InterPro"/>
</dbReference>
<dbReference type="GO" id="GO:0005524">
    <property type="term" value="F:ATP binding"/>
    <property type="evidence" value="ECO:0007669"/>
    <property type="project" value="UniProtKB-KW"/>
</dbReference>
<dbReference type="Gene3D" id="1.20.5.1930">
    <property type="match status" value="1"/>
</dbReference>
<dbReference type="InterPro" id="IPR036890">
    <property type="entry name" value="HATPase_C_sf"/>
</dbReference>
<dbReference type="GO" id="GO:0000155">
    <property type="term" value="F:phosphorelay sensor kinase activity"/>
    <property type="evidence" value="ECO:0007669"/>
    <property type="project" value="InterPro"/>
</dbReference>
<dbReference type="PANTHER" id="PTHR24421:SF10">
    <property type="entry name" value="NITRATE_NITRITE SENSOR PROTEIN NARQ"/>
    <property type="match status" value="1"/>
</dbReference>
<keyword evidence="11" id="KW-1185">Reference proteome</keyword>
<reference evidence="10 11" key="1">
    <citation type="submission" date="2020-08" db="EMBL/GenBank/DDBJ databases">
        <title>Genomic Encyclopedia of Type Strains, Phase IV (KMG-IV): sequencing the most valuable type-strain genomes for metagenomic binning, comparative biology and taxonomic classification.</title>
        <authorList>
            <person name="Goeker M."/>
        </authorList>
    </citation>
    <scope>NUCLEOTIDE SEQUENCE [LARGE SCALE GENOMIC DNA]</scope>
    <source>
        <strain evidence="10 11">DSM 29568</strain>
    </source>
</reference>
<evidence type="ECO:0000259" key="9">
    <source>
        <dbReference type="Pfam" id="PF07730"/>
    </source>
</evidence>
<name>A0A840EH42_9FLAO</name>
<keyword evidence="4" id="KW-0808">Transferase</keyword>
<dbReference type="Pfam" id="PF07730">
    <property type="entry name" value="HisKA_3"/>
    <property type="match status" value="1"/>
</dbReference>
<evidence type="ECO:0000256" key="6">
    <source>
        <dbReference type="ARBA" id="ARBA00022777"/>
    </source>
</evidence>
<sequence length="241" mass="27531">MVLLLTVIYQKKVHQLKQKEAESLLKVSLLTEKKERKRIASDLHDGVIGDLNAIRNYVTVLSNQLEKESSSSAVLLKEVTQALTAMQENIKCISYNLMPPMLDDSGFLVAIEEYFKKLEKWNALSITFHYSPKHLVIPNFVAYELYRVVQELISNMLKYGKVENVDFLIIYQEGSYTISITDNGIPFNFYESLRNSSGMGLKSIISRLKQFDANLTQEQIDSGNKLIITFKENTHVTDSHS</sequence>
<evidence type="ECO:0000313" key="10">
    <source>
        <dbReference type="EMBL" id="MBB4118602.1"/>
    </source>
</evidence>
<dbReference type="EMBL" id="JACIFO010000003">
    <property type="protein sequence ID" value="MBB4118602.1"/>
    <property type="molecule type" value="Genomic_DNA"/>
</dbReference>
<evidence type="ECO:0000256" key="4">
    <source>
        <dbReference type="ARBA" id="ARBA00022679"/>
    </source>
</evidence>
<dbReference type="PANTHER" id="PTHR24421">
    <property type="entry name" value="NITRATE/NITRITE SENSOR PROTEIN NARX-RELATED"/>
    <property type="match status" value="1"/>
</dbReference>
<keyword evidence="7" id="KW-0067">ATP-binding</keyword>
<evidence type="ECO:0000256" key="1">
    <source>
        <dbReference type="ARBA" id="ARBA00000085"/>
    </source>
</evidence>
<evidence type="ECO:0000256" key="3">
    <source>
        <dbReference type="ARBA" id="ARBA00022553"/>
    </source>
</evidence>
<accession>A0A840EH42</accession>
<evidence type="ECO:0000256" key="5">
    <source>
        <dbReference type="ARBA" id="ARBA00022741"/>
    </source>
</evidence>
<protein>
    <recommendedName>
        <fullName evidence="2">histidine kinase</fullName>
        <ecNumber evidence="2">2.7.13.3</ecNumber>
    </recommendedName>
</protein>
<comment type="catalytic activity">
    <reaction evidence="1">
        <text>ATP + protein L-histidine = ADP + protein N-phospho-L-histidine.</text>
        <dbReference type="EC" id="2.7.13.3"/>
    </reaction>
</comment>
<organism evidence="10 11">
    <name type="scientific">Mesonia hippocampi</name>
    <dbReference type="NCBI Taxonomy" id="1628250"/>
    <lineage>
        <taxon>Bacteria</taxon>
        <taxon>Pseudomonadati</taxon>
        <taxon>Bacteroidota</taxon>
        <taxon>Flavobacteriia</taxon>
        <taxon>Flavobacteriales</taxon>
        <taxon>Flavobacteriaceae</taxon>
        <taxon>Mesonia</taxon>
    </lineage>
</organism>
<feature type="domain" description="Signal transduction histidine kinase subgroup 3 dimerisation and phosphoacceptor" evidence="9">
    <location>
        <begin position="35"/>
        <end position="100"/>
    </location>
</feature>
<dbReference type="SUPFAM" id="SSF55874">
    <property type="entry name" value="ATPase domain of HSP90 chaperone/DNA topoisomerase II/histidine kinase"/>
    <property type="match status" value="1"/>
</dbReference>
<dbReference type="GO" id="GO:0016020">
    <property type="term" value="C:membrane"/>
    <property type="evidence" value="ECO:0007669"/>
    <property type="project" value="InterPro"/>
</dbReference>
<dbReference type="Gene3D" id="3.30.565.10">
    <property type="entry name" value="Histidine kinase-like ATPase, C-terminal domain"/>
    <property type="match status" value="1"/>
</dbReference>
<evidence type="ECO:0000256" key="8">
    <source>
        <dbReference type="ARBA" id="ARBA00023012"/>
    </source>
</evidence>
<keyword evidence="5" id="KW-0547">Nucleotide-binding</keyword>
<keyword evidence="8" id="KW-0902">Two-component regulatory system</keyword>
<gene>
    <name evidence="10" type="ORF">GGR32_000882</name>
</gene>
<dbReference type="EC" id="2.7.13.3" evidence="2"/>
<proteinExistence type="predicted"/>